<dbReference type="Pfam" id="PF00078">
    <property type="entry name" value="RVT_1"/>
    <property type="match status" value="1"/>
</dbReference>
<dbReference type="InterPro" id="IPR000477">
    <property type="entry name" value="RT_dom"/>
</dbReference>
<dbReference type="InterPro" id="IPR043502">
    <property type="entry name" value="DNA/RNA_pol_sf"/>
</dbReference>
<keyword evidence="4" id="KW-0540">Nuclease</keyword>
<dbReference type="GO" id="GO:0016787">
    <property type="term" value="F:hydrolase activity"/>
    <property type="evidence" value="ECO:0007669"/>
    <property type="project" value="UniProtKB-KW"/>
</dbReference>
<evidence type="ECO:0000256" key="5">
    <source>
        <dbReference type="ARBA" id="ARBA00022759"/>
    </source>
</evidence>
<keyword evidence="10" id="KW-1185">Reference proteome</keyword>
<dbReference type="Pfam" id="PF17921">
    <property type="entry name" value="Integrase_H2C2"/>
    <property type="match status" value="1"/>
</dbReference>
<organism evidence="9 10">
    <name type="scientific">Araneus ventricosus</name>
    <name type="common">Orbweaver spider</name>
    <name type="synonym">Epeira ventricosa</name>
    <dbReference type="NCBI Taxonomy" id="182803"/>
    <lineage>
        <taxon>Eukaryota</taxon>
        <taxon>Metazoa</taxon>
        <taxon>Ecdysozoa</taxon>
        <taxon>Arthropoda</taxon>
        <taxon>Chelicerata</taxon>
        <taxon>Arachnida</taxon>
        <taxon>Araneae</taxon>
        <taxon>Araneomorphae</taxon>
        <taxon>Entelegynae</taxon>
        <taxon>Araneoidea</taxon>
        <taxon>Araneidae</taxon>
        <taxon>Araneus</taxon>
    </lineage>
</organism>
<evidence type="ECO:0000256" key="7">
    <source>
        <dbReference type="ARBA" id="ARBA00022918"/>
    </source>
</evidence>
<dbReference type="PANTHER" id="PTHR37984">
    <property type="entry name" value="PROTEIN CBG26694"/>
    <property type="match status" value="1"/>
</dbReference>
<dbReference type="PROSITE" id="PS50878">
    <property type="entry name" value="RT_POL"/>
    <property type="match status" value="1"/>
</dbReference>
<dbReference type="FunFam" id="3.30.70.270:FF:000003">
    <property type="entry name" value="Transposon Ty3-G Gag-Pol polyprotein"/>
    <property type="match status" value="1"/>
</dbReference>
<evidence type="ECO:0000256" key="1">
    <source>
        <dbReference type="ARBA" id="ARBA00012493"/>
    </source>
</evidence>
<dbReference type="EC" id="2.7.7.49" evidence="1"/>
<evidence type="ECO:0000259" key="8">
    <source>
        <dbReference type="PROSITE" id="PS50878"/>
    </source>
</evidence>
<name>A0A4Y2S0R7_ARAVE</name>
<keyword evidence="6" id="KW-0378">Hydrolase</keyword>
<reference evidence="9 10" key="1">
    <citation type="journal article" date="2019" name="Sci. Rep.">
        <title>Orb-weaving spider Araneus ventricosus genome elucidates the spidroin gene catalogue.</title>
        <authorList>
            <person name="Kono N."/>
            <person name="Nakamura H."/>
            <person name="Ohtoshi R."/>
            <person name="Moran D.A.P."/>
            <person name="Shinohara A."/>
            <person name="Yoshida Y."/>
            <person name="Fujiwara M."/>
            <person name="Mori M."/>
            <person name="Tomita M."/>
            <person name="Arakawa K."/>
        </authorList>
    </citation>
    <scope>NUCLEOTIDE SEQUENCE [LARGE SCALE GENOMIC DNA]</scope>
</reference>
<dbReference type="Gene3D" id="3.30.70.270">
    <property type="match status" value="2"/>
</dbReference>
<dbReference type="GO" id="GO:0003964">
    <property type="term" value="F:RNA-directed DNA polymerase activity"/>
    <property type="evidence" value="ECO:0007669"/>
    <property type="project" value="UniProtKB-KW"/>
</dbReference>
<dbReference type="EMBL" id="BGPR01019304">
    <property type="protein sequence ID" value="GBN81553.1"/>
    <property type="molecule type" value="Genomic_DNA"/>
</dbReference>
<dbReference type="FunFam" id="1.10.340.70:FF:000001">
    <property type="entry name" value="Retrovirus-related Pol polyprotein from transposon gypsy-like Protein"/>
    <property type="match status" value="1"/>
</dbReference>
<dbReference type="GO" id="GO:0004519">
    <property type="term" value="F:endonuclease activity"/>
    <property type="evidence" value="ECO:0007669"/>
    <property type="project" value="UniProtKB-KW"/>
</dbReference>
<dbReference type="PANTHER" id="PTHR37984:SF5">
    <property type="entry name" value="PROTEIN NYNRIN-LIKE"/>
    <property type="match status" value="1"/>
</dbReference>
<keyword evidence="5" id="KW-0255">Endonuclease</keyword>
<protein>
    <recommendedName>
        <fullName evidence="1">RNA-directed DNA polymerase</fullName>
        <ecNumber evidence="1">2.7.7.49</ecNumber>
    </recommendedName>
</protein>
<dbReference type="Gene3D" id="3.10.20.370">
    <property type="match status" value="1"/>
</dbReference>
<keyword evidence="3" id="KW-0548">Nucleotidyltransferase</keyword>
<evidence type="ECO:0000256" key="2">
    <source>
        <dbReference type="ARBA" id="ARBA00022679"/>
    </source>
</evidence>
<dbReference type="CDD" id="cd09274">
    <property type="entry name" value="RNase_HI_RT_Ty3"/>
    <property type="match status" value="1"/>
</dbReference>
<feature type="domain" description="Reverse transcriptase" evidence="8">
    <location>
        <begin position="1"/>
        <end position="67"/>
    </location>
</feature>
<dbReference type="Gene3D" id="1.10.340.70">
    <property type="match status" value="1"/>
</dbReference>
<dbReference type="CDD" id="cd01647">
    <property type="entry name" value="RT_LTR"/>
    <property type="match status" value="1"/>
</dbReference>
<comment type="caution">
    <text evidence="9">The sequence shown here is derived from an EMBL/GenBank/DDBJ whole genome shotgun (WGS) entry which is preliminary data.</text>
</comment>
<dbReference type="InterPro" id="IPR041373">
    <property type="entry name" value="RT_RNaseH"/>
</dbReference>
<dbReference type="Proteomes" id="UP000499080">
    <property type="component" value="Unassembled WGS sequence"/>
</dbReference>
<dbReference type="AlphaFoldDB" id="A0A4Y2S0R7"/>
<evidence type="ECO:0000313" key="9">
    <source>
        <dbReference type="EMBL" id="GBN81553.1"/>
    </source>
</evidence>
<dbReference type="InterPro" id="IPR041588">
    <property type="entry name" value="Integrase_H2C2"/>
</dbReference>
<keyword evidence="2" id="KW-0808">Transferase</keyword>
<evidence type="ECO:0000256" key="3">
    <source>
        <dbReference type="ARBA" id="ARBA00022695"/>
    </source>
</evidence>
<accession>A0A4Y2S0R7</accession>
<dbReference type="SUPFAM" id="SSF56672">
    <property type="entry name" value="DNA/RNA polymerases"/>
    <property type="match status" value="1"/>
</dbReference>
<dbReference type="InterPro" id="IPR043128">
    <property type="entry name" value="Rev_trsase/Diguanyl_cyclase"/>
</dbReference>
<evidence type="ECO:0000313" key="10">
    <source>
        <dbReference type="Proteomes" id="UP000499080"/>
    </source>
</evidence>
<gene>
    <name evidence="9" type="primary">pol_654</name>
    <name evidence="9" type="ORF">AVEN_243045_1</name>
</gene>
<proteinExistence type="predicted"/>
<keyword evidence="7" id="KW-0695">RNA-directed DNA polymerase</keyword>
<dbReference type="InterPro" id="IPR050951">
    <property type="entry name" value="Retrovirus_Pol_polyprotein"/>
</dbReference>
<dbReference type="Pfam" id="PF17917">
    <property type="entry name" value="RT_RNaseH"/>
    <property type="match status" value="1"/>
</dbReference>
<evidence type="ECO:0000256" key="6">
    <source>
        <dbReference type="ARBA" id="ARBA00022801"/>
    </source>
</evidence>
<dbReference type="FunFam" id="3.10.20.370:FF:000001">
    <property type="entry name" value="Retrovirus-related Pol polyprotein from transposon 17.6-like protein"/>
    <property type="match status" value="1"/>
</dbReference>
<sequence>METVLRGLTSEACLVYLDDIIIVGRTFQEHLNNIRKVFQRLQKANRKLSPKKCRFFRKEVSYLGHLISADGVKTDPEKTKAVVDWPGPETVHDLRSFLGLCTYYRRFTAKEYILDTDASNEGIGAVLSQKIGNEECVIAYFRKSLGKSERNYCVTRKELLAIVKSIEHFHHYLYGRKFLLRTDHASLRWLLNFREPEGQIARWIQRLKEYDFEIQHCKGTSHGNADALSRRPCKESCKRCTNAEKKFGMETDISVKVLTTEDAWSSSEVQKAQLEHPAITPVLEKKLNSEDRPSWQEIALESPATKRYWALGDSLHLKDGVLYRKWESDDGSSCRWQLILPKSRIQEVLRETHDSASGGHFGVMKTLSKTRERFYWDRLRADVEKWWR</sequence>
<dbReference type="OrthoDB" id="6109646at2759"/>
<evidence type="ECO:0000256" key="4">
    <source>
        <dbReference type="ARBA" id="ARBA00022722"/>
    </source>
</evidence>